<dbReference type="InterPro" id="IPR012677">
    <property type="entry name" value="Nucleotide-bd_a/b_plait_sf"/>
</dbReference>
<feature type="compositionally biased region" description="Basic and acidic residues" evidence="4">
    <location>
        <begin position="245"/>
        <end position="270"/>
    </location>
</feature>
<feature type="compositionally biased region" description="Basic and acidic residues" evidence="4">
    <location>
        <begin position="565"/>
        <end position="575"/>
    </location>
</feature>
<keyword evidence="7" id="KW-1185">Reference proteome</keyword>
<dbReference type="Proteomes" id="UP000618051">
    <property type="component" value="Unassembled WGS sequence"/>
</dbReference>
<evidence type="ECO:0000256" key="4">
    <source>
        <dbReference type="SAM" id="MobiDB-lite"/>
    </source>
</evidence>
<dbReference type="PANTHER" id="PTHR16291">
    <property type="entry name" value="NUCLEAR CAP-BINDING PROTEIN SUBUNIT 3"/>
    <property type="match status" value="1"/>
</dbReference>
<evidence type="ECO:0000256" key="3">
    <source>
        <dbReference type="ARBA" id="ARBA00023042"/>
    </source>
</evidence>
<dbReference type="GO" id="GO:0000340">
    <property type="term" value="F:RNA 7-methylguanosine cap binding"/>
    <property type="evidence" value="ECO:0007669"/>
    <property type="project" value="InterPro"/>
</dbReference>
<proteinExistence type="inferred from homology"/>
<dbReference type="Gene3D" id="3.30.70.330">
    <property type="match status" value="1"/>
</dbReference>
<organism evidence="5">
    <name type="scientific">Lamprotornis superbus</name>
    <dbReference type="NCBI Taxonomy" id="245042"/>
    <lineage>
        <taxon>Eukaryota</taxon>
        <taxon>Metazoa</taxon>
        <taxon>Chordata</taxon>
        <taxon>Craniata</taxon>
        <taxon>Vertebrata</taxon>
        <taxon>Euteleostomi</taxon>
        <taxon>Archelosauria</taxon>
        <taxon>Archosauria</taxon>
        <taxon>Dinosauria</taxon>
        <taxon>Saurischia</taxon>
        <taxon>Theropoda</taxon>
        <taxon>Coelurosauria</taxon>
        <taxon>Aves</taxon>
        <taxon>Neognathae</taxon>
        <taxon>Neoaves</taxon>
        <taxon>Telluraves</taxon>
        <taxon>Australaves</taxon>
        <taxon>Passeriformes</taxon>
        <taxon>Sturnidae</taxon>
        <taxon>Lamprotornis</taxon>
    </lineage>
</organism>
<dbReference type="InterPro" id="IPR019416">
    <property type="entry name" value="NCBP3"/>
</dbReference>
<keyword evidence="3" id="KW-0506">mRNA capping</keyword>
<name>A0A835NYF1_9PASS</name>
<gene>
    <name evidence="6" type="ORF">IHE44_0007505</name>
    <name evidence="5" type="ORF">IHE44_006337</name>
</gene>
<comment type="caution">
    <text evidence="5">The sequence shown here is derived from an EMBL/GenBank/DDBJ whole genome shotgun (WGS) entry which is preliminary data.</text>
</comment>
<dbReference type="Pfam" id="PF10309">
    <property type="entry name" value="NCBP3"/>
    <property type="match status" value="1"/>
</dbReference>
<comment type="similarity">
    <text evidence="1">Belongs to the NCBP3 family.</text>
</comment>
<reference evidence="5" key="1">
    <citation type="submission" date="2020-10" db="EMBL/GenBank/DDBJ databases">
        <title>Feather gene expression reveals the developmental basis of iridescence in African starlings.</title>
        <authorList>
            <person name="Rubenstein D.R."/>
        </authorList>
    </citation>
    <scope>NUCLEOTIDE SEQUENCE</scope>
    <source>
        <strain evidence="5">SS15</strain>
        <tissue evidence="5">Liver</tissue>
    </source>
</reference>
<feature type="compositionally biased region" description="Polar residues" evidence="4">
    <location>
        <begin position="528"/>
        <end position="540"/>
    </location>
</feature>
<accession>A0A835NYF1</accession>
<dbReference type="EMBL" id="JADDUC020000024">
    <property type="protein sequence ID" value="KAI1231866.1"/>
    <property type="molecule type" value="Genomic_DNA"/>
</dbReference>
<reference evidence="6" key="3">
    <citation type="submission" date="2022-01" db="EMBL/GenBank/DDBJ databases">
        <authorList>
            <person name="Rubenstein D.R."/>
        </authorList>
    </citation>
    <scope>NUCLEOTIDE SEQUENCE</scope>
    <source>
        <strain evidence="6">SS15</strain>
        <tissue evidence="6">Liver</tissue>
    </source>
</reference>
<protein>
    <recommendedName>
        <fullName evidence="2">Nuclear cap-binding protein subunit 3</fullName>
    </recommendedName>
</protein>
<evidence type="ECO:0000313" key="6">
    <source>
        <dbReference type="EMBL" id="KAI1231866.1"/>
    </source>
</evidence>
<evidence type="ECO:0000313" key="5">
    <source>
        <dbReference type="EMBL" id="KAG0124591.1"/>
    </source>
</evidence>
<dbReference type="OrthoDB" id="422106at2759"/>
<feature type="region of interest" description="Disordered" evidence="4">
    <location>
        <begin position="434"/>
        <end position="457"/>
    </location>
</feature>
<keyword evidence="3" id="KW-0507">mRNA processing</keyword>
<feature type="region of interest" description="Disordered" evidence="4">
    <location>
        <begin position="401"/>
        <end position="421"/>
    </location>
</feature>
<reference evidence="6 7" key="2">
    <citation type="journal article" date="2021" name="J. Hered.">
        <title>Feather Gene Expression Elucidates the Developmental Basis of Plumage Iridescence in African Starlings.</title>
        <authorList>
            <person name="Rubenstein D.R."/>
            <person name="Corvelo A."/>
            <person name="MacManes M.D."/>
            <person name="Maia R."/>
            <person name="Narzisi G."/>
            <person name="Rousaki A."/>
            <person name="Vandenabeele P."/>
            <person name="Shawkey M.D."/>
            <person name="Solomon J."/>
        </authorList>
    </citation>
    <scope>NUCLEOTIDE SEQUENCE [LARGE SCALE GENOMIC DNA]</scope>
    <source>
        <strain evidence="6">SS15</strain>
    </source>
</reference>
<feature type="compositionally biased region" description="Basic and acidic residues" evidence="4">
    <location>
        <begin position="609"/>
        <end position="618"/>
    </location>
</feature>
<feature type="compositionally biased region" description="Low complexity" evidence="4">
    <location>
        <begin position="1"/>
        <end position="12"/>
    </location>
</feature>
<dbReference type="EMBL" id="JADDUC010000024">
    <property type="protein sequence ID" value="KAG0124591.1"/>
    <property type="molecule type" value="Genomic_DNA"/>
</dbReference>
<dbReference type="AlphaFoldDB" id="A0A835NYF1"/>
<sequence length="674" mass="75802">MAAAEASTTTAEPRGTEPEPMEVEEGELETIPVRRSLRELIPVRAESCGRGGAGSGGCGCLSALRGLWGDSREKQGCGSGDMGEASPKETGGMCLGRNGIKEAVENRIWGAVLGCRGGCGWESDTSRRYENKAGSFITGIDVTSKEAIEKKEQRAKRFHFRAEVNLAQRNVALDRDMMKKAIPKVRLDTIYICGVDEMSTQDIFAYFKEYPPAHIEWLDDTSCNVVWLDEVTATRALINMSSLPDQEKTKSRENNKEKTAEKTKKEKQEESSDDETEEGEVEDDNPSDVELDALSQVEEDSLLRNDLRPANKLAKGNKLFMRFATKDDKKELGAARRSQYYMKYGNPNYGGMKGILSNSWKRRYHSRRIHRDVIKKRTLLGDDVGLTPPYKHRHSGLVNVPEEPIEEEEEEEEEQDMDEDDRVVVEYRDELQAFRQSRERSAARRSSASDSDEMDYDLELKMISTPSPKKSMKMTMYADEVESQLKNIRNSMRADSIATSNIKNRIGSKGSLEKVADVRLLLEEKRQNNSGPRQPNSTVKSDVRQRLGKRPHSPEIKAPSSTCAPRREPISDVHSRLGIPKQDVKGLYSDTREKKSGNLWTRLGSAPKTQEKTPEKAENSVASPEEDDSELQRVWGALIKEKEQSRQKKSRLDHLPSLQIEISRESSSGSDSES</sequence>
<feature type="region of interest" description="Disordered" evidence="4">
    <location>
        <begin position="242"/>
        <end position="288"/>
    </location>
</feature>
<dbReference type="GO" id="GO:0003729">
    <property type="term" value="F:mRNA binding"/>
    <property type="evidence" value="ECO:0007669"/>
    <property type="project" value="InterPro"/>
</dbReference>
<feature type="compositionally biased region" description="Basic and acidic residues" evidence="4">
    <location>
        <begin position="639"/>
        <end position="654"/>
    </location>
</feature>
<feature type="compositionally biased region" description="Low complexity" evidence="4">
    <location>
        <begin position="665"/>
        <end position="674"/>
    </location>
</feature>
<evidence type="ECO:0000256" key="1">
    <source>
        <dbReference type="ARBA" id="ARBA00006069"/>
    </source>
</evidence>
<dbReference type="GO" id="GO:0005634">
    <property type="term" value="C:nucleus"/>
    <property type="evidence" value="ECO:0007669"/>
    <property type="project" value="TreeGrafter"/>
</dbReference>
<dbReference type="PANTHER" id="PTHR16291:SF0">
    <property type="entry name" value="NUCLEAR CAP-BINDING PROTEIN SUBUNIT 3"/>
    <property type="match status" value="1"/>
</dbReference>
<evidence type="ECO:0000313" key="7">
    <source>
        <dbReference type="Proteomes" id="UP000618051"/>
    </source>
</evidence>
<feature type="compositionally biased region" description="Acidic residues" evidence="4">
    <location>
        <begin position="403"/>
        <end position="421"/>
    </location>
</feature>
<feature type="region of interest" description="Disordered" evidence="4">
    <location>
        <begin position="1"/>
        <end position="28"/>
    </location>
</feature>
<dbReference type="GO" id="GO:0006370">
    <property type="term" value="P:7-methylguanosine mRNA capping"/>
    <property type="evidence" value="ECO:0007669"/>
    <property type="project" value="UniProtKB-KW"/>
</dbReference>
<evidence type="ECO:0000256" key="2">
    <source>
        <dbReference type="ARBA" id="ARBA00019876"/>
    </source>
</evidence>
<feature type="region of interest" description="Disordered" evidence="4">
    <location>
        <begin position="523"/>
        <end position="674"/>
    </location>
</feature>
<feature type="compositionally biased region" description="Acidic residues" evidence="4">
    <location>
        <begin position="19"/>
        <end position="28"/>
    </location>
</feature>
<feature type="compositionally biased region" description="Acidic residues" evidence="4">
    <location>
        <begin position="271"/>
        <end position="288"/>
    </location>
</feature>